<sequence>MTERDIIHTARVPILHLQTQKHMQVDIQFEKYASIRNTFFFRRCAQSQRLKDSKHGLFSTYHVLMLVLHFLQCTGSYGIQPVLPKSLNSQEKQKPDVAELI</sequence>
<dbReference type="PANTHER" id="PTHR12271">
    <property type="entry name" value="POLY A POLYMERASE CID PAP -RELATED"/>
    <property type="match status" value="1"/>
</dbReference>
<dbReference type="STRING" id="387005.A0A183HJU2"/>
<gene>
    <name evidence="1" type="ORF">OFLC_LOCUS7754</name>
</gene>
<dbReference type="GO" id="GO:0016779">
    <property type="term" value="F:nucleotidyltransferase activity"/>
    <property type="evidence" value="ECO:0007669"/>
    <property type="project" value="TreeGrafter"/>
</dbReference>
<dbReference type="GO" id="GO:0031123">
    <property type="term" value="P:RNA 3'-end processing"/>
    <property type="evidence" value="ECO:0007669"/>
    <property type="project" value="TreeGrafter"/>
</dbReference>
<dbReference type="AlphaFoldDB" id="A0A183HJU2"/>
<proteinExistence type="predicted"/>
<evidence type="ECO:0000313" key="3">
    <source>
        <dbReference type="WBParaSite" id="OFLC_0000775301-mRNA-1"/>
    </source>
</evidence>
<keyword evidence="2" id="KW-1185">Reference proteome</keyword>
<reference evidence="3" key="1">
    <citation type="submission" date="2016-06" db="UniProtKB">
        <authorList>
            <consortium name="WormBaseParasite"/>
        </authorList>
    </citation>
    <scope>IDENTIFICATION</scope>
</reference>
<dbReference type="Proteomes" id="UP000267606">
    <property type="component" value="Unassembled WGS sequence"/>
</dbReference>
<dbReference type="SUPFAM" id="SSF81631">
    <property type="entry name" value="PAP/OAS1 substrate-binding domain"/>
    <property type="match status" value="1"/>
</dbReference>
<dbReference type="EMBL" id="UZAJ01008299">
    <property type="protein sequence ID" value="VDO52416.1"/>
    <property type="molecule type" value="Genomic_DNA"/>
</dbReference>
<protein>
    <submittedName>
        <fullName evidence="3">Ovule protein</fullName>
    </submittedName>
</protein>
<dbReference type="WBParaSite" id="OFLC_0000775301-mRNA-1">
    <property type="protein sequence ID" value="OFLC_0000775301-mRNA-1"/>
    <property type="gene ID" value="OFLC_0000775301"/>
</dbReference>
<dbReference type="PANTHER" id="PTHR12271:SF40">
    <property type="entry name" value="POLY(A) RNA POLYMERASE GLD2"/>
    <property type="match status" value="1"/>
</dbReference>
<evidence type="ECO:0000313" key="2">
    <source>
        <dbReference type="Proteomes" id="UP000267606"/>
    </source>
</evidence>
<organism evidence="3">
    <name type="scientific">Onchocerca flexuosa</name>
    <dbReference type="NCBI Taxonomy" id="387005"/>
    <lineage>
        <taxon>Eukaryota</taxon>
        <taxon>Metazoa</taxon>
        <taxon>Ecdysozoa</taxon>
        <taxon>Nematoda</taxon>
        <taxon>Chromadorea</taxon>
        <taxon>Rhabditida</taxon>
        <taxon>Spirurina</taxon>
        <taxon>Spiruromorpha</taxon>
        <taxon>Filarioidea</taxon>
        <taxon>Onchocercidae</taxon>
        <taxon>Onchocerca</taxon>
    </lineage>
</organism>
<reference evidence="1 2" key="2">
    <citation type="submission" date="2018-11" db="EMBL/GenBank/DDBJ databases">
        <authorList>
            <consortium name="Pathogen Informatics"/>
        </authorList>
    </citation>
    <scope>NUCLEOTIDE SEQUENCE [LARGE SCALE GENOMIC DNA]</scope>
</reference>
<name>A0A183HJU2_9BILA</name>
<evidence type="ECO:0000313" key="1">
    <source>
        <dbReference type="EMBL" id="VDO52416.1"/>
    </source>
</evidence>
<dbReference type="Gene3D" id="1.10.1410.10">
    <property type="match status" value="1"/>
</dbReference>
<dbReference type="InterPro" id="IPR043519">
    <property type="entry name" value="NT_sf"/>
</dbReference>
<dbReference type="Gene3D" id="3.30.460.10">
    <property type="entry name" value="Beta Polymerase, domain 2"/>
    <property type="match status" value="1"/>
</dbReference>
<accession>A0A183HJU2</accession>